<dbReference type="InterPro" id="IPR013525">
    <property type="entry name" value="ABC2_TM"/>
</dbReference>
<dbReference type="STRING" id="1121345.SAMN02745217_01840"/>
<feature type="domain" description="ABC-2 type transporter transmembrane" evidence="7">
    <location>
        <begin position="25"/>
        <end position="396"/>
    </location>
</feature>
<dbReference type="InterPro" id="IPR051449">
    <property type="entry name" value="ABC-2_transporter_component"/>
</dbReference>
<evidence type="ECO:0000256" key="4">
    <source>
        <dbReference type="ARBA" id="ARBA00022989"/>
    </source>
</evidence>
<dbReference type="RefSeq" id="WP_073588556.1">
    <property type="nucleotide sequence ID" value="NZ_FRFD01000005.1"/>
</dbReference>
<keyword evidence="9" id="KW-1185">Reference proteome</keyword>
<evidence type="ECO:0000256" key="3">
    <source>
        <dbReference type="ARBA" id="ARBA00022692"/>
    </source>
</evidence>
<evidence type="ECO:0000256" key="6">
    <source>
        <dbReference type="SAM" id="Phobius"/>
    </source>
</evidence>
<evidence type="ECO:0000313" key="8">
    <source>
        <dbReference type="EMBL" id="SHO48418.1"/>
    </source>
</evidence>
<dbReference type="Proteomes" id="UP000184612">
    <property type="component" value="Unassembled WGS sequence"/>
</dbReference>
<evidence type="ECO:0000256" key="5">
    <source>
        <dbReference type="ARBA" id="ARBA00023136"/>
    </source>
</evidence>
<dbReference type="GO" id="GO:0005886">
    <property type="term" value="C:plasma membrane"/>
    <property type="evidence" value="ECO:0007669"/>
    <property type="project" value="UniProtKB-SubCell"/>
</dbReference>
<dbReference type="PANTHER" id="PTHR30294">
    <property type="entry name" value="MEMBRANE COMPONENT OF ABC TRANSPORTER YHHJ-RELATED"/>
    <property type="match status" value="1"/>
</dbReference>
<reference evidence="8 9" key="1">
    <citation type="submission" date="2016-12" db="EMBL/GenBank/DDBJ databases">
        <authorList>
            <person name="Song W.-J."/>
            <person name="Kurnit D.M."/>
        </authorList>
    </citation>
    <scope>NUCLEOTIDE SEQUENCE [LARGE SCALE GENOMIC DNA]</scope>
    <source>
        <strain evidence="8 9">DSM 12503</strain>
    </source>
</reference>
<keyword evidence="2" id="KW-1003">Cell membrane</keyword>
<dbReference type="Pfam" id="PF12698">
    <property type="entry name" value="ABC2_membrane_3"/>
    <property type="match status" value="1"/>
</dbReference>
<dbReference type="Gene3D" id="3.40.1710.10">
    <property type="entry name" value="abc type-2 transporter like domain"/>
    <property type="match status" value="1"/>
</dbReference>
<feature type="transmembrane region" description="Helical" evidence="6">
    <location>
        <begin position="263"/>
        <end position="285"/>
    </location>
</feature>
<keyword evidence="4 6" id="KW-1133">Transmembrane helix</keyword>
<dbReference type="OrthoDB" id="3078158at2"/>
<evidence type="ECO:0000259" key="7">
    <source>
        <dbReference type="Pfam" id="PF12698"/>
    </source>
</evidence>
<dbReference type="GO" id="GO:0140359">
    <property type="term" value="F:ABC-type transporter activity"/>
    <property type="evidence" value="ECO:0007669"/>
    <property type="project" value="InterPro"/>
</dbReference>
<organism evidence="8 9">
    <name type="scientific">Anaerocolumna xylanovorans DSM 12503</name>
    <dbReference type="NCBI Taxonomy" id="1121345"/>
    <lineage>
        <taxon>Bacteria</taxon>
        <taxon>Bacillati</taxon>
        <taxon>Bacillota</taxon>
        <taxon>Clostridia</taxon>
        <taxon>Lachnospirales</taxon>
        <taxon>Lachnospiraceae</taxon>
        <taxon>Anaerocolumna</taxon>
    </lineage>
</organism>
<gene>
    <name evidence="8" type="ORF">SAMN02745217_01840</name>
</gene>
<feature type="transmembrane region" description="Helical" evidence="6">
    <location>
        <begin position="21"/>
        <end position="41"/>
    </location>
</feature>
<evidence type="ECO:0000256" key="2">
    <source>
        <dbReference type="ARBA" id="ARBA00022475"/>
    </source>
</evidence>
<accession>A0A1M7Y7D0</accession>
<dbReference type="AlphaFoldDB" id="A0A1M7Y7D0"/>
<evidence type="ECO:0000313" key="9">
    <source>
        <dbReference type="Proteomes" id="UP000184612"/>
    </source>
</evidence>
<protein>
    <submittedName>
        <fullName evidence="8">ABC-2 type transport system permease protein</fullName>
    </submittedName>
</protein>
<feature type="transmembrane region" description="Helical" evidence="6">
    <location>
        <begin position="320"/>
        <end position="339"/>
    </location>
</feature>
<dbReference type="EMBL" id="FRFD01000005">
    <property type="protein sequence ID" value="SHO48418.1"/>
    <property type="molecule type" value="Genomic_DNA"/>
</dbReference>
<keyword evidence="3 6" id="KW-0812">Transmembrane</keyword>
<proteinExistence type="predicted"/>
<feature type="transmembrane region" description="Helical" evidence="6">
    <location>
        <begin position="291"/>
        <end position="313"/>
    </location>
</feature>
<dbReference type="PANTHER" id="PTHR30294:SF29">
    <property type="entry name" value="MULTIDRUG ABC TRANSPORTER PERMEASE YBHS-RELATED"/>
    <property type="match status" value="1"/>
</dbReference>
<name>A0A1M7Y7D0_9FIRM</name>
<sequence>MDKIIHFTLLDFKQLMKSKTFYLKLILFPMVLIILLGRALGGSDGTISSFSLVVFNEDVGDSSNSQPISFGKTLENKVFQSKDAASLFHTVTAASYKEGINLIQDKKASVFVYIPKNFTKAVLQQENNGIVITAGRDTSFDKSIITSILEQFLRNTQVTLTEEKALGTLLNTSGNTVADMTKIQKQLNTSSPVTIPEVSTNPKAIPISAMQYVSIAMVVLFSISTAFTLAHKVVEEKLNYTLFRIKSTPAHQFQYVSGKLCSILFTLVIQMSAVILLCRLIYGMTWGNPELILLTTILYAFSIGSPILLWGLLAKDQNAVSSLASPILFGLGFLGGSFVSSNALPKSLQPIQNLIPNGNALNCYLLLCEGKGFADIGDNLLQLFLMGTLFLILTLFIFRGKEIIRHGNTNHDKKTIKAAIF</sequence>
<keyword evidence="5 6" id="KW-0472">Membrane</keyword>
<comment type="subcellular location">
    <subcellularLocation>
        <location evidence="1">Cell membrane</location>
        <topology evidence="1">Multi-pass membrane protein</topology>
    </subcellularLocation>
</comment>
<feature type="transmembrane region" description="Helical" evidence="6">
    <location>
        <begin position="380"/>
        <end position="398"/>
    </location>
</feature>
<feature type="transmembrane region" description="Helical" evidence="6">
    <location>
        <begin position="209"/>
        <end position="230"/>
    </location>
</feature>
<evidence type="ECO:0000256" key="1">
    <source>
        <dbReference type="ARBA" id="ARBA00004651"/>
    </source>
</evidence>